<dbReference type="OrthoDB" id="79480at2759"/>
<feature type="region of interest" description="Disordered" evidence="1">
    <location>
        <begin position="128"/>
        <end position="168"/>
    </location>
</feature>
<accession>A0A5N5T4W5</accession>
<name>A0A5N5T4W5_9CRUS</name>
<protein>
    <submittedName>
        <fullName evidence="2">Uncharacterized protein</fullName>
    </submittedName>
</protein>
<dbReference type="EMBL" id="SEYY01010224">
    <property type="protein sequence ID" value="KAB7501556.1"/>
    <property type="molecule type" value="Genomic_DNA"/>
</dbReference>
<dbReference type="AlphaFoldDB" id="A0A5N5T4W5"/>
<comment type="caution">
    <text evidence="2">The sequence shown here is derived from an EMBL/GenBank/DDBJ whole genome shotgun (WGS) entry which is preliminary data.</text>
</comment>
<reference evidence="2 3" key="1">
    <citation type="journal article" date="2019" name="PLoS Biol.">
        <title>Sex chromosomes control vertical transmission of feminizing Wolbachia symbionts in an isopod.</title>
        <authorList>
            <person name="Becking T."/>
            <person name="Chebbi M.A."/>
            <person name="Giraud I."/>
            <person name="Moumen B."/>
            <person name="Laverre T."/>
            <person name="Caubet Y."/>
            <person name="Peccoud J."/>
            <person name="Gilbert C."/>
            <person name="Cordaux R."/>
        </authorList>
    </citation>
    <scope>NUCLEOTIDE SEQUENCE [LARGE SCALE GENOMIC DNA]</scope>
    <source>
        <strain evidence="2">ANa2</strain>
        <tissue evidence="2">Whole body excluding digestive tract and cuticle</tissue>
    </source>
</reference>
<feature type="compositionally biased region" description="Polar residues" evidence="1">
    <location>
        <begin position="145"/>
        <end position="161"/>
    </location>
</feature>
<dbReference type="Proteomes" id="UP000326759">
    <property type="component" value="Unassembled WGS sequence"/>
</dbReference>
<feature type="compositionally biased region" description="Low complexity" evidence="1">
    <location>
        <begin position="130"/>
        <end position="141"/>
    </location>
</feature>
<feature type="compositionally biased region" description="Basic and acidic residues" evidence="1">
    <location>
        <begin position="67"/>
        <end position="80"/>
    </location>
</feature>
<evidence type="ECO:0000256" key="1">
    <source>
        <dbReference type="SAM" id="MobiDB-lite"/>
    </source>
</evidence>
<organism evidence="2 3">
    <name type="scientific">Armadillidium nasatum</name>
    <dbReference type="NCBI Taxonomy" id="96803"/>
    <lineage>
        <taxon>Eukaryota</taxon>
        <taxon>Metazoa</taxon>
        <taxon>Ecdysozoa</taxon>
        <taxon>Arthropoda</taxon>
        <taxon>Crustacea</taxon>
        <taxon>Multicrustacea</taxon>
        <taxon>Malacostraca</taxon>
        <taxon>Eumalacostraca</taxon>
        <taxon>Peracarida</taxon>
        <taxon>Isopoda</taxon>
        <taxon>Oniscidea</taxon>
        <taxon>Crinocheta</taxon>
        <taxon>Armadillidiidae</taxon>
        <taxon>Armadillidium</taxon>
    </lineage>
</organism>
<feature type="non-terminal residue" evidence="2">
    <location>
        <position position="1"/>
    </location>
</feature>
<evidence type="ECO:0000313" key="2">
    <source>
        <dbReference type="EMBL" id="KAB7501556.1"/>
    </source>
</evidence>
<evidence type="ECO:0000313" key="3">
    <source>
        <dbReference type="Proteomes" id="UP000326759"/>
    </source>
</evidence>
<feature type="region of interest" description="Disordered" evidence="1">
    <location>
        <begin position="67"/>
        <end position="96"/>
    </location>
</feature>
<proteinExistence type="predicted"/>
<keyword evidence="3" id="KW-1185">Reference proteome</keyword>
<gene>
    <name evidence="2" type="ORF">Anas_00505</name>
</gene>
<sequence length="221" mass="24991">YKGFIAMRKIEPKIQEIGQYGRFSENGISLKYRTWYVSREIREKYGLEDLRLNNSWQYTLPVKEWKYESKEDKSDKPDKPDEPEDSTVSKPNTKPPFIGTNLITKFTKVLDGEEEKKKLFNLASNNIVQSPSSTDASASPDNPKIPSNSGTINNLTATPSSGKKGRNKVNLMSVTKEKVENSKSKNSIVTMFKNIEKEKTVGEKKSSSADKAEQLECIVLE</sequence>